<dbReference type="Pfam" id="PF05705">
    <property type="entry name" value="DUF829"/>
    <property type="match status" value="1"/>
</dbReference>
<keyword evidence="5" id="KW-0539">Nucleus</keyword>
<evidence type="ECO:0000256" key="3">
    <source>
        <dbReference type="ARBA" id="ARBA00022989"/>
    </source>
</evidence>
<evidence type="ECO:0000256" key="5">
    <source>
        <dbReference type="ARBA" id="ARBA00023242"/>
    </source>
</evidence>
<dbReference type="Proteomes" id="UP000054166">
    <property type="component" value="Unassembled WGS sequence"/>
</dbReference>
<sequence>MELVKVTPNVYLYPAEGDSPPQSPSVVLIFGWMDAQIPHLRKFMEQYSVLFPNARQILVRCQANVFWTREAVKMKDMEPVVALLRKEGLFEQSGASILIHVFSNGGAHRLTLLSKLLAREQQMASKAAVGVIYDSLPGTKESLSSSLTAFTAGIRSPFVKYAMYIPLTLIWVLVRITQIVTRTPDTIEESRVVLNSRSLLPWITSSTPRLYIYSSSDKITPYAAVEAHVNEAKLVGLNVITDKFEGSSHVGHMRKDPGRYWEAVKHLWDKTATYQ</sequence>
<dbReference type="InParanoid" id="A0A0C3FW04"/>
<evidence type="ECO:0000313" key="7">
    <source>
        <dbReference type="EMBL" id="KIM83689.1"/>
    </source>
</evidence>
<reference evidence="8" key="2">
    <citation type="submission" date="2015-01" db="EMBL/GenBank/DDBJ databases">
        <title>Evolutionary Origins and Diversification of the Mycorrhizal Mutualists.</title>
        <authorList>
            <consortium name="DOE Joint Genome Institute"/>
            <consortium name="Mycorrhizal Genomics Consortium"/>
            <person name="Kohler A."/>
            <person name="Kuo A."/>
            <person name="Nagy L.G."/>
            <person name="Floudas D."/>
            <person name="Copeland A."/>
            <person name="Barry K.W."/>
            <person name="Cichocki N."/>
            <person name="Veneault-Fourrey C."/>
            <person name="LaButti K."/>
            <person name="Lindquist E.A."/>
            <person name="Lipzen A."/>
            <person name="Lundell T."/>
            <person name="Morin E."/>
            <person name="Murat C."/>
            <person name="Riley R."/>
            <person name="Ohm R."/>
            <person name="Sun H."/>
            <person name="Tunlid A."/>
            <person name="Henrissat B."/>
            <person name="Grigoriev I.V."/>
            <person name="Hibbett D.S."/>
            <person name="Martin F."/>
        </authorList>
    </citation>
    <scope>NUCLEOTIDE SEQUENCE [LARGE SCALE GENOMIC DNA]</scope>
    <source>
        <strain evidence="8">F 1598</strain>
    </source>
</reference>
<comment type="similarity">
    <text evidence="1">Belongs to the TMEM53 family.</text>
</comment>
<evidence type="ECO:0000313" key="8">
    <source>
        <dbReference type="Proteomes" id="UP000054166"/>
    </source>
</evidence>
<gene>
    <name evidence="7" type="ORF">PILCRDRAFT_819333</name>
</gene>
<protein>
    <submittedName>
        <fullName evidence="7">Uncharacterized protein</fullName>
    </submittedName>
</protein>
<keyword evidence="2" id="KW-0812">Transmembrane</keyword>
<evidence type="ECO:0000256" key="1">
    <source>
        <dbReference type="ARBA" id="ARBA00007387"/>
    </source>
</evidence>
<dbReference type="AlphaFoldDB" id="A0A0C3FW04"/>
<organism evidence="7 8">
    <name type="scientific">Piloderma croceum (strain F 1598)</name>
    <dbReference type="NCBI Taxonomy" id="765440"/>
    <lineage>
        <taxon>Eukaryota</taxon>
        <taxon>Fungi</taxon>
        <taxon>Dikarya</taxon>
        <taxon>Basidiomycota</taxon>
        <taxon>Agaricomycotina</taxon>
        <taxon>Agaricomycetes</taxon>
        <taxon>Agaricomycetidae</taxon>
        <taxon>Atheliales</taxon>
        <taxon>Atheliaceae</taxon>
        <taxon>Piloderma</taxon>
    </lineage>
</organism>
<dbReference type="InterPro" id="IPR008547">
    <property type="entry name" value="DUF829_TMEM53"/>
</dbReference>
<keyword evidence="3" id="KW-1133">Transmembrane helix</keyword>
<dbReference type="OrthoDB" id="77878at2759"/>
<reference evidence="7 8" key="1">
    <citation type="submission" date="2014-04" db="EMBL/GenBank/DDBJ databases">
        <authorList>
            <consortium name="DOE Joint Genome Institute"/>
            <person name="Kuo A."/>
            <person name="Tarkka M."/>
            <person name="Buscot F."/>
            <person name="Kohler A."/>
            <person name="Nagy L.G."/>
            <person name="Floudas D."/>
            <person name="Copeland A."/>
            <person name="Barry K.W."/>
            <person name="Cichocki N."/>
            <person name="Veneault-Fourrey C."/>
            <person name="LaButti K."/>
            <person name="Lindquist E.A."/>
            <person name="Lipzen A."/>
            <person name="Lundell T."/>
            <person name="Morin E."/>
            <person name="Murat C."/>
            <person name="Sun H."/>
            <person name="Tunlid A."/>
            <person name="Henrissat B."/>
            <person name="Grigoriev I.V."/>
            <person name="Hibbett D.S."/>
            <person name="Martin F."/>
            <person name="Nordberg H.P."/>
            <person name="Cantor M.N."/>
            <person name="Hua S.X."/>
        </authorList>
    </citation>
    <scope>NUCLEOTIDE SEQUENCE [LARGE SCALE GENOMIC DNA]</scope>
    <source>
        <strain evidence="7 8">F 1598</strain>
    </source>
</reference>
<dbReference type="PANTHER" id="PTHR12265:SF30">
    <property type="entry name" value="TRANSMEMBRANE PROTEIN 53"/>
    <property type="match status" value="1"/>
</dbReference>
<proteinExistence type="inferred from homology"/>
<keyword evidence="4" id="KW-0472">Membrane</keyword>
<accession>A0A0C3FW04</accession>
<dbReference type="GO" id="GO:0005640">
    <property type="term" value="C:nuclear outer membrane"/>
    <property type="evidence" value="ECO:0007669"/>
    <property type="project" value="UniProtKB-SubCell"/>
</dbReference>
<dbReference type="HOGENOM" id="CLU_036503_0_1_1"/>
<evidence type="ECO:0000256" key="6">
    <source>
        <dbReference type="ARBA" id="ARBA00034303"/>
    </source>
</evidence>
<dbReference type="EMBL" id="KN832990">
    <property type="protein sequence ID" value="KIM83689.1"/>
    <property type="molecule type" value="Genomic_DNA"/>
</dbReference>
<comment type="subcellular location">
    <subcellularLocation>
        <location evidence="6">Nucleus outer membrane</location>
        <topology evidence="6">Single-pass membrane protein</topology>
    </subcellularLocation>
</comment>
<evidence type="ECO:0000256" key="4">
    <source>
        <dbReference type="ARBA" id="ARBA00023136"/>
    </source>
</evidence>
<keyword evidence="8" id="KW-1185">Reference proteome</keyword>
<dbReference type="InterPro" id="IPR029058">
    <property type="entry name" value="AB_hydrolase_fold"/>
</dbReference>
<dbReference type="SUPFAM" id="SSF53474">
    <property type="entry name" value="alpha/beta-Hydrolases"/>
    <property type="match status" value="1"/>
</dbReference>
<evidence type="ECO:0000256" key="2">
    <source>
        <dbReference type="ARBA" id="ARBA00022692"/>
    </source>
</evidence>
<dbReference type="PANTHER" id="PTHR12265">
    <property type="entry name" value="TRANSMEMBRANE PROTEIN 53"/>
    <property type="match status" value="1"/>
</dbReference>
<name>A0A0C3FW04_PILCF</name>